<dbReference type="EMBL" id="VUOE01000002">
    <property type="protein sequence ID" value="KAA2216537.1"/>
    <property type="molecule type" value="Genomic_DNA"/>
</dbReference>
<name>A0A5B2TPV7_9FLAO</name>
<dbReference type="Proteomes" id="UP000323188">
    <property type="component" value="Unassembled WGS sequence"/>
</dbReference>
<evidence type="ECO:0000313" key="2">
    <source>
        <dbReference type="Proteomes" id="UP000323188"/>
    </source>
</evidence>
<gene>
    <name evidence="1" type="ORF">F0361_11065</name>
</gene>
<dbReference type="AlphaFoldDB" id="A0A5B2TPV7"/>
<protein>
    <recommendedName>
        <fullName evidence="3">Polysaccharide deacetylase family protein</fullName>
    </recommendedName>
</protein>
<evidence type="ECO:0000313" key="1">
    <source>
        <dbReference type="EMBL" id="KAA2216537.1"/>
    </source>
</evidence>
<evidence type="ECO:0008006" key="3">
    <source>
        <dbReference type="Google" id="ProtNLM"/>
    </source>
</evidence>
<dbReference type="RefSeq" id="WP_154918677.1">
    <property type="nucleotide sequence ID" value="NZ_VUOE01000002.1"/>
</dbReference>
<proteinExistence type="predicted"/>
<comment type="caution">
    <text evidence="1">The sequence shown here is derived from an EMBL/GenBank/DDBJ whole genome shotgun (WGS) entry which is preliminary data.</text>
</comment>
<dbReference type="SUPFAM" id="SSF88713">
    <property type="entry name" value="Glycoside hydrolase/deacetylase"/>
    <property type="match status" value="1"/>
</dbReference>
<sequence length="370" mass="43185">MDGKTDKVYVLFEDDIEILGNGQGHVFYRQYLPILQYVELLKKYRIKSSFYVDMAHLLFLRKNAAIKDFGLQADYIEKTIEHLLQCNMEVQLHLHPQWVNARMENDEIKVADEWNIGQLSENDQTELVRKSLSYLNDVIEKTNITNPITSFRTGSWGIQPFQNLFETFNEVGIKTVLGPVKGLKIPRLAIDYSNMESDTVPYYCDKTDCNKIGIEKGAIVVPMTPTFLNWIDLGRYYLHSKFKSIKKTYDKDLDLNKKVLNTKYIDPTEGKDRITLSLRPFKTHLKMNAQPFWLLKKTFKRSFDYVMGNDNGFKLIVVETHSKDFKNNFDAIERFFDHLNNAYDGLEFITANSLWDAIEKQTVKPLVKNQ</sequence>
<dbReference type="Gene3D" id="3.20.20.370">
    <property type="entry name" value="Glycoside hydrolase/deacetylase"/>
    <property type="match status" value="1"/>
</dbReference>
<dbReference type="GO" id="GO:0005975">
    <property type="term" value="P:carbohydrate metabolic process"/>
    <property type="evidence" value="ECO:0007669"/>
    <property type="project" value="InterPro"/>
</dbReference>
<organism evidence="1 2">
    <name type="scientific">Maribacter flavus</name>
    <dbReference type="NCBI Taxonomy" id="1658664"/>
    <lineage>
        <taxon>Bacteria</taxon>
        <taxon>Pseudomonadati</taxon>
        <taxon>Bacteroidota</taxon>
        <taxon>Flavobacteriia</taxon>
        <taxon>Flavobacteriales</taxon>
        <taxon>Flavobacteriaceae</taxon>
        <taxon>Maribacter</taxon>
    </lineage>
</organism>
<accession>A0A5B2TPV7</accession>
<reference evidence="1 2" key="1">
    <citation type="submission" date="2019-09" db="EMBL/GenBank/DDBJ databases">
        <authorList>
            <person name="Khan S.A."/>
            <person name="Jeon C.O."/>
            <person name="Chun B.H."/>
            <person name="Jeong S.E."/>
        </authorList>
    </citation>
    <scope>NUCLEOTIDE SEQUENCE [LARGE SCALE GENOMIC DNA]</scope>
    <source>
        <strain evidence="1 2">KCTC 42508</strain>
    </source>
</reference>
<dbReference type="InterPro" id="IPR011330">
    <property type="entry name" value="Glyco_hydro/deAcase_b/a-brl"/>
</dbReference>